<accession>K9ZDT0</accession>
<gene>
    <name evidence="1" type="ordered locus">Anacy_1388</name>
</gene>
<evidence type="ECO:0000313" key="2">
    <source>
        <dbReference type="Proteomes" id="UP000010474"/>
    </source>
</evidence>
<dbReference type="AlphaFoldDB" id="K9ZDT0"/>
<dbReference type="STRING" id="272123.Anacy_1388"/>
<evidence type="ECO:0000313" key="1">
    <source>
        <dbReference type="EMBL" id="AFZ56899.1"/>
    </source>
</evidence>
<name>K9ZDT0_ANACC</name>
<organism evidence="1 2">
    <name type="scientific">Anabaena cylindrica (strain ATCC 27899 / PCC 7122)</name>
    <dbReference type="NCBI Taxonomy" id="272123"/>
    <lineage>
        <taxon>Bacteria</taxon>
        <taxon>Bacillati</taxon>
        <taxon>Cyanobacteriota</taxon>
        <taxon>Cyanophyceae</taxon>
        <taxon>Nostocales</taxon>
        <taxon>Nostocaceae</taxon>
        <taxon>Anabaena</taxon>
    </lineage>
</organism>
<dbReference type="HOGENOM" id="CLU_2178300_0_0_3"/>
<dbReference type="Proteomes" id="UP000010474">
    <property type="component" value="Chromosome"/>
</dbReference>
<dbReference type="RefSeq" id="WP_015213550.1">
    <property type="nucleotide sequence ID" value="NC_019771.1"/>
</dbReference>
<protein>
    <submittedName>
        <fullName evidence="1">Uncharacterized protein</fullName>
    </submittedName>
</protein>
<dbReference type="PATRIC" id="fig|272123.3.peg.1524"/>
<sequence>MIYVVKIPVISGFQDKAINYEIVLLNSSDFVGEGITLPLDMNELVEVIQRDDESWMLNDFEFVGDYIENYSEAQWRGSQKLRIGQIKLGDIYPKEQWDYFCSGLELTDD</sequence>
<proteinExistence type="predicted"/>
<keyword evidence="2" id="KW-1185">Reference proteome</keyword>
<dbReference type="KEGG" id="acy:Anacy_1388"/>
<dbReference type="EMBL" id="CP003659">
    <property type="protein sequence ID" value="AFZ56899.1"/>
    <property type="molecule type" value="Genomic_DNA"/>
</dbReference>
<reference evidence="2" key="1">
    <citation type="journal article" date="2013" name="Proc. Natl. Acad. Sci. U.S.A.">
        <title>Improving the coverage of the cyanobacterial phylum using diversity-driven genome sequencing.</title>
        <authorList>
            <person name="Shih P.M."/>
            <person name="Wu D."/>
            <person name="Latifi A."/>
            <person name="Axen S.D."/>
            <person name="Fewer D.P."/>
            <person name="Talla E."/>
            <person name="Calteau A."/>
            <person name="Cai F."/>
            <person name="Tandeau de Marsac N."/>
            <person name="Rippka R."/>
            <person name="Herdman M."/>
            <person name="Sivonen K."/>
            <person name="Coursin T."/>
            <person name="Laurent T."/>
            <person name="Goodwin L."/>
            <person name="Nolan M."/>
            <person name="Davenport K.W."/>
            <person name="Han C.S."/>
            <person name="Rubin E.M."/>
            <person name="Eisen J.A."/>
            <person name="Woyke T."/>
            <person name="Gugger M."/>
            <person name="Kerfeld C.A."/>
        </authorList>
    </citation>
    <scope>NUCLEOTIDE SEQUENCE [LARGE SCALE GENOMIC DNA]</scope>
    <source>
        <strain evidence="2">ATCC 27899 / PCC 7122</strain>
    </source>
</reference>